<dbReference type="Proteomes" id="UP000185151">
    <property type="component" value="Unassembled WGS sequence"/>
</dbReference>
<gene>
    <name evidence="1" type="ORF">SAMN05444165_1355</name>
</gene>
<sequence length="155" mass="17612">MRTRVDSPLSRWLWRREPSRLTQVCVVTDATVAYDFEQVLSTRLGNSPQVAWLHLINAAATHDEWLASREHAQPNVHRPETAIERAIGPLPRDSRLLLCSQELAALEWLGGVLGQRVFFAHYRPRTNEDIQANAVIATIEEGLRASLTEKWGDSY</sequence>
<evidence type="ECO:0000313" key="2">
    <source>
        <dbReference type="Proteomes" id="UP000185151"/>
    </source>
</evidence>
<proteinExistence type="predicted"/>
<keyword evidence="2" id="KW-1185">Reference proteome</keyword>
<dbReference type="RefSeq" id="WP_074294853.1">
    <property type="nucleotide sequence ID" value="NZ_FSRU01000001.1"/>
</dbReference>
<reference evidence="1 2" key="1">
    <citation type="submission" date="2016-11" db="EMBL/GenBank/DDBJ databases">
        <authorList>
            <person name="Jaros S."/>
            <person name="Januszkiewicz K."/>
            <person name="Wedrychowicz H."/>
        </authorList>
    </citation>
    <scope>NUCLEOTIDE SEQUENCE [LARGE SCALE GENOMIC DNA]</scope>
    <source>
        <strain evidence="1 2">GAS95</strain>
    </source>
</reference>
<name>A0A1N6HGN7_9BURK</name>
<accession>A0A1N6HGN7</accession>
<dbReference type="AlphaFoldDB" id="A0A1N6HGN7"/>
<protein>
    <submittedName>
        <fullName evidence="1">Uncharacterized protein</fullName>
    </submittedName>
</protein>
<dbReference type="EMBL" id="FSRU01000001">
    <property type="protein sequence ID" value="SIO18829.1"/>
    <property type="molecule type" value="Genomic_DNA"/>
</dbReference>
<dbReference type="OrthoDB" id="9100431at2"/>
<evidence type="ECO:0000313" key="1">
    <source>
        <dbReference type="EMBL" id="SIO18829.1"/>
    </source>
</evidence>
<organism evidence="1 2">
    <name type="scientific">Paraburkholderia phenazinium</name>
    <dbReference type="NCBI Taxonomy" id="60549"/>
    <lineage>
        <taxon>Bacteria</taxon>
        <taxon>Pseudomonadati</taxon>
        <taxon>Pseudomonadota</taxon>
        <taxon>Betaproteobacteria</taxon>
        <taxon>Burkholderiales</taxon>
        <taxon>Burkholderiaceae</taxon>
        <taxon>Paraburkholderia</taxon>
    </lineage>
</organism>